<accession>A0A1C5J9D6</accession>
<evidence type="ECO:0000313" key="1">
    <source>
        <dbReference type="EMBL" id="SCG67177.1"/>
    </source>
</evidence>
<dbReference type="EMBL" id="LT607752">
    <property type="protein sequence ID" value="SCG67177.1"/>
    <property type="molecule type" value="Genomic_DNA"/>
</dbReference>
<keyword evidence="2" id="KW-1185">Reference proteome</keyword>
<dbReference type="AlphaFoldDB" id="A0A1C5J9D6"/>
<dbReference type="RefSeq" id="WP_172898411.1">
    <property type="nucleotide sequence ID" value="NZ_LRMV01000001.1"/>
</dbReference>
<gene>
    <name evidence="1" type="ORF">GA0070623_3254</name>
</gene>
<organism evidence="1 2">
    <name type="scientific">Micromonospora rifamycinica</name>
    <dbReference type="NCBI Taxonomy" id="291594"/>
    <lineage>
        <taxon>Bacteria</taxon>
        <taxon>Bacillati</taxon>
        <taxon>Actinomycetota</taxon>
        <taxon>Actinomycetes</taxon>
        <taxon>Micromonosporales</taxon>
        <taxon>Micromonosporaceae</taxon>
        <taxon>Micromonospora</taxon>
    </lineage>
</organism>
<dbReference type="Proteomes" id="UP000198226">
    <property type="component" value="Chromosome I"/>
</dbReference>
<proteinExistence type="predicted"/>
<sequence>MAQVDIRWGIPGVAEQAQVLPDSTPAVIGALEAAGLTVEVPPYTVDDLGRSKDPTTALVLPVLVSTSTVVTGILVDVLVDLVRKRFAEPAPPSAKARITVILPTDDGGSREHRLDGTVDDVLADLDKLR</sequence>
<protein>
    <submittedName>
        <fullName evidence="1">Uncharacterized protein</fullName>
    </submittedName>
</protein>
<reference evidence="2" key="1">
    <citation type="submission" date="2016-06" db="EMBL/GenBank/DDBJ databases">
        <authorList>
            <person name="Varghese N."/>
            <person name="Submissions Spin"/>
        </authorList>
    </citation>
    <scope>NUCLEOTIDE SEQUENCE [LARGE SCALE GENOMIC DNA]</scope>
    <source>
        <strain evidence="2">DSM 44983</strain>
    </source>
</reference>
<name>A0A1C5J9D6_9ACTN</name>
<evidence type="ECO:0000313" key="2">
    <source>
        <dbReference type="Proteomes" id="UP000198226"/>
    </source>
</evidence>